<sequence>MRFSGSAVLAAMAFFAAEATAQRPSPPCNGGTMHGLFDKGPICSSNPGFTTYNCGSGTQVMFEKGGKDIHLHAPNTDSTIAVNCNGRIQYYYCLAGFEHTWPHPCPSVMSPVINTIYEDSTGTGD</sequence>
<dbReference type="Proteomes" id="UP000811619">
    <property type="component" value="Unassembled WGS sequence"/>
</dbReference>
<feature type="signal peptide" evidence="1">
    <location>
        <begin position="1"/>
        <end position="21"/>
    </location>
</feature>
<dbReference type="EMBL" id="SRPY01000357">
    <property type="protein sequence ID" value="KAG5925584.1"/>
    <property type="molecule type" value="Genomic_DNA"/>
</dbReference>
<dbReference type="AlphaFoldDB" id="A0A8K0J7Z0"/>
<organism evidence="2 3">
    <name type="scientific">Claviceps africana</name>
    <dbReference type="NCBI Taxonomy" id="83212"/>
    <lineage>
        <taxon>Eukaryota</taxon>
        <taxon>Fungi</taxon>
        <taxon>Dikarya</taxon>
        <taxon>Ascomycota</taxon>
        <taxon>Pezizomycotina</taxon>
        <taxon>Sordariomycetes</taxon>
        <taxon>Hypocreomycetidae</taxon>
        <taxon>Hypocreales</taxon>
        <taxon>Clavicipitaceae</taxon>
        <taxon>Claviceps</taxon>
    </lineage>
</organism>
<gene>
    <name evidence="2" type="ORF">E4U42_004149</name>
</gene>
<comment type="caution">
    <text evidence="2">The sequence shown here is derived from an EMBL/GenBank/DDBJ whole genome shotgun (WGS) entry which is preliminary data.</text>
</comment>
<evidence type="ECO:0000256" key="1">
    <source>
        <dbReference type="SAM" id="SignalP"/>
    </source>
</evidence>
<keyword evidence="1" id="KW-0732">Signal</keyword>
<evidence type="ECO:0000313" key="2">
    <source>
        <dbReference type="EMBL" id="KAG5925584.1"/>
    </source>
</evidence>
<protein>
    <submittedName>
        <fullName evidence="2">Uncharacterized protein</fullName>
    </submittedName>
</protein>
<keyword evidence="3" id="KW-1185">Reference proteome</keyword>
<name>A0A8K0J7Z0_9HYPO</name>
<accession>A0A8K0J7Z0</accession>
<evidence type="ECO:0000313" key="3">
    <source>
        <dbReference type="Proteomes" id="UP000811619"/>
    </source>
</evidence>
<reference evidence="2" key="1">
    <citation type="journal article" date="2020" name="bioRxiv">
        <title>Whole genome comparisons of ergot fungi reveals the divergence and evolution of species within the genus Claviceps are the result of varying mechanisms driving genome evolution and host range expansion.</title>
        <authorList>
            <person name="Wyka S.A."/>
            <person name="Mondo S.J."/>
            <person name="Liu M."/>
            <person name="Dettman J."/>
            <person name="Nalam V."/>
            <person name="Broders K.D."/>
        </authorList>
    </citation>
    <scope>NUCLEOTIDE SEQUENCE</scope>
    <source>
        <strain evidence="2">CCC 489</strain>
    </source>
</reference>
<feature type="chain" id="PRO_5035472747" evidence="1">
    <location>
        <begin position="22"/>
        <end position="125"/>
    </location>
</feature>
<proteinExistence type="predicted"/>